<feature type="chain" id="PRO_5045416985" evidence="1">
    <location>
        <begin position="23"/>
        <end position="248"/>
    </location>
</feature>
<accession>A0ABV8ZKN5</accession>
<comment type="caution">
    <text evidence="2">The sequence shown here is derived from an EMBL/GenBank/DDBJ whole genome shotgun (WGS) entry which is preliminary data.</text>
</comment>
<gene>
    <name evidence="2" type="ORF">ACFO3N_24085</name>
</gene>
<name>A0ABV8ZKN5_9FLAO</name>
<dbReference type="EMBL" id="JBHSFY010000023">
    <property type="protein sequence ID" value="MFC4480169.1"/>
    <property type="molecule type" value="Genomic_DNA"/>
</dbReference>
<keyword evidence="3" id="KW-1185">Reference proteome</keyword>
<sequence length="248" mass="28171">MKKIQLLSILFFLLHNLLSAQNADTIQSPLSEPRYHYFLKTILFYNEYLDTEKGSFNTTQVRFLLPIGNKAWNLRFDLPLVSTNTTSTNKTAIGDVGGGISFIPYLRNNNGIAVRTRVYSNTAEDPNFGTGKWVVMPAMVYGRYFNQKKFLLLTTVEYQQSFAGNSDRSDISTALLENLLMHFFGKNWISGDVALRYNTVIEGFQNNAFIEFGRKITPSNLVYIHPSAGFGPNRTYNWGMEVGVLILF</sequence>
<evidence type="ECO:0000256" key="1">
    <source>
        <dbReference type="SAM" id="SignalP"/>
    </source>
</evidence>
<organism evidence="2 3">
    <name type="scientific">Flavobacterium chungangensis</name>
    <dbReference type="NCBI Taxonomy" id="2708132"/>
    <lineage>
        <taxon>Bacteria</taxon>
        <taxon>Pseudomonadati</taxon>
        <taxon>Bacteroidota</taxon>
        <taxon>Flavobacteriia</taxon>
        <taxon>Flavobacteriales</taxon>
        <taxon>Flavobacteriaceae</taxon>
        <taxon>Flavobacterium</taxon>
    </lineage>
</organism>
<keyword evidence="1" id="KW-0732">Signal</keyword>
<reference evidence="3" key="1">
    <citation type="journal article" date="2019" name="Int. J. Syst. Evol. Microbiol.">
        <title>The Global Catalogue of Microorganisms (GCM) 10K type strain sequencing project: providing services to taxonomists for standard genome sequencing and annotation.</title>
        <authorList>
            <consortium name="The Broad Institute Genomics Platform"/>
            <consortium name="The Broad Institute Genome Sequencing Center for Infectious Disease"/>
            <person name="Wu L."/>
            <person name="Ma J."/>
        </authorList>
    </citation>
    <scope>NUCLEOTIDE SEQUENCE [LARGE SCALE GENOMIC DNA]</scope>
    <source>
        <strain evidence="3">NBRC 103627</strain>
    </source>
</reference>
<dbReference type="Proteomes" id="UP001596003">
    <property type="component" value="Unassembled WGS sequence"/>
</dbReference>
<keyword evidence="2" id="KW-0808">Transferase</keyword>
<dbReference type="GO" id="GO:0016740">
    <property type="term" value="F:transferase activity"/>
    <property type="evidence" value="ECO:0007669"/>
    <property type="project" value="UniProtKB-KW"/>
</dbReference>
<evidence type="ECO:0000313" key="3">
    <source>
        <dbReference type="Proteomes" id="UP001596003"/>
    </source>
</evidence>
<dbReference type="RefSeq" id="WP_379801389.1">
    <property type="nucleotide sequence ID" value="NZ_JBHSFY010000023.1"/>
</dbReference>
<proteinExistence type="predicted"/>
<protein>
    <submittedName>
        <fullName evidence="2">Lipid A phosphoethanolamine transferase</fullName>
    </submittedName>
</protein>
<feature type="signal peptide" evidence="1">
    <location>
        <begin position="1"/>
        <end position="22"/>
    </location>
</feature>
<evidence type="ECO:0000313" key="2">
    <source>
        <dbReference type="EMBL" id="MFC4480169.1"/>
    </source>
</evidence>